<dbReference type="InterPro" id="IPR050093">
    <property type="entry name" value="ABC_SmlMolc_Importer"/>
</dbReference>
<dbReference type="Pfam" id="PF08402">
    <property type="entry name" value="TOBE_2"/>
    <property type="match status" value="1"/>
</dbReference>
<accession>A0A6G7YFK6</accession>
<keyword evidence="1" id="KW-0813">Transport</keyword>
<dbReference type="PROSITE" id="PS50893">
    <property type="entry name" value="ABC_TRANSPORTER_2"/>
    <property type="match status" value="1"/>
</dbReference>
<feature type="domain" description="ABC transporter" evidence="5">
    <location>
        <begin position="4"/>
        <end position="235"/>
    </location>
</feature>
<evidence type="ECO:0000313" key="6">
    <source>
        <dbReference type="EMBL" id="QIK75560.1"/>
    </source>
</evidence>
<keyword evidence="7" id="KW-1185">Reference proteome</keyword>
<dbReference type="EC" id="7.6.2.9" evidence="4"/>
<dbReference type="FunFam" id="3.40.50.300:FF:000425">
    <property type="entry name" value="Probable ABC transporter, ATP-binding subunit"/>
    <property type="match status" value="1"/>
</dbReference>
<dbReference type="InterPro" id="IPR003439">
    <property type="entry name" value="ABC_transporter-like_ATP-bd"/>
</dbReference>
<reference evidence="6 7" key="1">
    <citation type="submission" date="2020-03" db="EMBL/GenBank/DDBJ databases">
        <title>Nocardioides sp. nov., isolated from fish.</title>
        <authorList>
            <person name="Hyun D.-W."/>
            <person name="Bae J.-W."/>
        </authorList>
    </citation>
    <scope>NUCLEOTIDE SEQUENCE [LARGE SCALE GENOMIC DNA]</scope>
    <source>
        <strain evidence="6 7">HDW12A</strain>
    </source>
</reference>
<dbReference type="GO" id="GO:0016887">
    <property type="term" value="F:ATP hydrolysis activity"/>
    <property type="evidence" value="ECO:0007669"/>
    <property type="project" value="InterPro"/>
</dbReference>
<keyword evidence="3 6" id="KW-0067">ATP-binding</keyword>
<dbReference type="SMART" id="SM00382">
    <property type="entry name" value="AAA"/>
    <property type="match status" value="1"/>
</dbReference>
<dbReference type="KEGG" id="npi:G7071_09020"/>
<evidence type="ECO:0000313" key="7">
    <source>
        <dbReference type="Proteomes" id="UP000502035"/>
    </source>
</evidence>
<dbReference type="GO" id="GO:0005524">
    <property type="term" value="F:ATP binding"/>
    <property type="evidence" value="ECO:0007669"/>
    <property type="project" value="UniProtKB-KW"/>
</dbReference>
<dbReference type="PANTHER" id="PTHR42781:SF4">
    <property type="entry name" value="SPERMIDINE_PUTRESCINE IMPORT ATP-BINDING PROTEIN POTA"/>
    <property type="match status" value="1"/>
</dbReference>
<dbReference type="RefSeq" id="WP_166317619.1">
    <property type="nucleotide sequence ID" value="NZ_CP049866.1"/>
</dbReference>
<dbReference type="InterPro" id="IPR027417">
    <property type="entry name" value="P-loop_NTPase"/>
</dbReference>
<name>A0A6G7YFK6_9ACTN</name>
<dbReference type="SUPFAM" id="SSF50331">
    <property type="entry name" value="MOP-like"/>
    <property type="match status" value="1"/>
</dbReference>
<dbReference type="AlphaFoldDB" id="A0A6G7YFK6"/>
<dbReference type="Gene3D" id="3.40.50.300">
    <property type="entry name" value="P-loop containing nucleotide triphosphate hydrolases"/>
    <property type="match status" value="1"/>
</dbReference>
<keyword evidence="2" id="KW-0547">Nucleotide-binding</keyword>
<dbReference type="GO" id="GO:0015418">
    <property type="term" value="F:ABC-type quaternary ammonium compound transporting activity"/>
    <property type="evidence" value="ECO:0007669"/>
    <property type="project" value="UniProtKB-EC"/>
</dbReference>
<dbReference type="Proteomes" id="UP000502035">
    <property type="component" value="Chromosome"/>
</dbReference>
<dbReference type="InterPro" id="IPR013611">
    <property type="entry name" value="Transp-assoc_OB_typ2"/>
</dbReference>
<dbReference type="EMBL" id="CP049866">
    <property type="protein sequence ID" value="QIK75560.1"/>
    <property type="molecule type" value="Genomic_DNA"/>
</dbReference>
<evidence type="ECO:0000256" key="2">
    <source>
        <dbReference type="ARBA" id="ARBA00022741"/>
    </source>
</evidence>
<evidence type="ECO:0000256" key="3">
    <source>
        <dbReference type="ARBA" id="ARBA00022840"/>
    </source>
</evidence>
<sequence>MSRVTLRGVSRSFGSVHAVDGVDLDVQQGSLTAVLGPSGCGKTTLLRLVAGFLTPQAGTIAFDDRVVAGEGRSIAPQERRVGYVPQEGALFPHLDVAANIAFGLPRAERSGGRVAEMLDLVELPASFARRSAHELSGGQQQRVALARALAPRPSVVLLDEPFSSLDASLRISTGRAVARALRAAGATALLVTHDQDEALSLSDQVAVMRAGRLVQAADPRDLYRFPVDDEVARFVGGAAILAATVTGGVATCALGSAPVHADVADGAVRVVVRPEQLALVHEGAPARVVDVSFYGHDAAVQLELPDGQRVVARGPGLDAPQAGSEVRIAIQGAVHCLPSGL</sequence>
<dbReference type="InterPro" id="IPR003593">
    <property type="entry name" value="AAA+_ATPase"/>
</dbReference>
<dbReference type="GO" id="GO:0043190">
    <property type="term" value="C:ATP-binding cassette (ABC) transporter complex"/>
    <property type="evidence" value="ECO:0007669"/>
    <property type="project" value="InterPro"/>
</dbReference>
<dbReference type="PANTHER" id="PTHR42781">
    <property type="entry name" value="SPERMIDINE/PUTRESCINE IMPORT ATP-BINDING PROTEIN POTA"/>
    <property type="match status" value="1"/>
</dbReference>
<dbReference type="InterPro" id="IPR017871">
    <property type="entry name" value="ABC_transporter-like_CS"/>
</dbReference>
<proteinExistence type="predicted"/>
<dbReference type="Pfam" id="PF00005">
    <property type="entry name" value="ABC_tran"/>
    <property type="match status" value="1"/>
</dbReference>
<dbReference type="InterPro" id="IPR008995">
    <property type="entry name" value="Mo/tungstate-bd_C_term_dom"/>
</dbReference>
<evidence type="ECO:0000256" key="1">
    <source>
        <dbReference type="ARBA" id="ARBA00022448"/>
    </source>
</evidence>
<organism evidence="6 7">
    <name type="scientific">Nocardioides piscis</name>
    <dbReference type="NCBI Taxonomy" id="2714938"/>
    <lineage>
        <taxon>Bacteria</taxon>
        <taxon>Bacillati</taxon>
        <taxon>Actinomycetota</taxon>
        <taxon>Actinomycetes</taxon>
        <taxon>Propionibacteriales</taxon>
        <taxon>Nocardioidaceae</taxon>
        <taxon>Nocardioides</taxon>
    </lineage>
</organism>
<gene>
    <name evidence="6" type="ORF">G7071_09020</name>
</gene>
<protein>
    <recommendedName>
        <fullName evidence="4">ABC-type quaternary amine transporter</fullName>
        <ecNumber evidence="4">7.6.2.9</ecNumber>
    </recommendedName>
</protein>
<evidence type="ECO:0000259" key="5">
    <source>
        <dbReference type="PROSITE" id="PS50893"/>
    </source>
</evidence>
<evidence type="ECO:0000256" key="4">
    <source>
        <dbReference type="ARBA" id="ARBA00066388"/>
    </source>
</evidence>
<dbReference type="SUPFAM" id="SSF52540">
    <property type="entry name" value="P-loop containing nucleoside triphosphate hydrolases"/>
    <property type="match status" value="1"/>
</dbReference>
<dbReference type="PROSITE" id="PS00211">
    <property type="entry name" value="ABC_TRANSPORTER_1"/>
    <property type="match status" value="1"/>
</dbReference>